<dbReference type="AlphaFoldDB" id="A0A5C5Z7Y6"/>
<keyword evidence="6" id="KW-0282">Flagellum</keyword>
<evidence type="ECO:0000313" key="7">
    <source>
        <dbReference type="Proteomes" id="UP000315010"/>
    </source>
</evidence>
<feature type="signal peptide" evidence="5">
    <location>
        <begin position="1"/>
        <end position="34"/>
    </location>
</feature>
<evidence type="ECO:0000313" key="6">
    <source>
        <dbReference type="EMBL" id="TWT82623.1"/>
    </source>
</evidence>
<keyword evidence="6" id="KW-0966">Cell projection</keyword>
<keyword evidence="6" id="KW-0969">Cilium</keyword>
<evidence type="ECO:0000256" key="1">
    <source>
        <dbReference type="ARBA" id="ARBA00002591"/>
    </source>
</evidence>
<evidence type="ECO:0000256" key="3">
    <source>
        <dbReference type="ARBA" id="ARBA00022729"/>
    </source>
</evidence>
<dbReference type="PANTHER" id="PTHR30381:SF0">
    <property type="entry name" value="FLAGELLAR P-RING PROTEIN"/>
    <property type="match status" value="1"/>
</dbReference>
<keyword evidence="4" id="KW-0975">Bacterial flagellum</keyword>
<evidence type="ECO:0000256" key="4">
    <source>
        <dbReference type="ARBA" id="ARBA00023143"/>
    </source>
</evidence>
<keyword evidence="3 5" id="KW-0732">Signal</keyword>
<dbReference type="Pfam" id="PF02119">
    <property type="entry name" value="FlgI"/>
    <property type="match status" value="1"/>
</dbReference>
<gene>
    <name evidence="6" type="primary">flgI</name>
    <name evidence="6" type="ORF">CA13_40860</name>
</gene>
<name>A0A5C5Z7Y6_9BACT</name>
<proteinExistence type="predicted"/>
<comment type="function">
    <text evidence="1">Assembles around the rod to form the L-ring and probably protects the motor/basal body from shearing forces during rotation.</text>
</comment>
<evidence type="ECO:0000256" key="2">
    <source>
        <dbReference type="ARBA" id="ARBA00004117"/>
    </source>
</evidence>
<feature type="chain" id="PRO_5022682665" evidence="5">
    <location>
        <begin position="35"/>
        <end position="378"/>
    </location>
</feature>
<accession>A0A5C5Z7Y6</accession>
<comment type="caution">
    <text evidence="6">The sequence shown here is derived from an EMBL/GenBank/DDBJ whole genome shotgun (WGS) entry which is preliminary data.</text>
</comment>
<dbReference type="GO" id="GO:0009428">
    <property type="term" value="C:bacterial-type flagellum basal body, distal rod, P ring"/>
    <property type="evidence" value="ECO:0007669"/>
    <property type="project" value="InterPro"/>
</dbReference>
<reference evidence="6 7" key="1">
    <citation type="submission" date="2019-02" db="EMBL/GenBank/DDBJ databases">
        <title>Deep-cultivation of Planctomycetes and their phenomic and genomic characterization uncovers novel biology.</title>
        <authorList>
            <person name="Wiegand S."/>
            <person name="Jogler M."/>
            <person name="Boedeker C."/>
            <person name="Pinto D."/>
            <person name="Vollmers J."/>
            <person name="Rivas-Marin E."/>
            <person name="Kohn T."/>
            <person name="Peeters S.H."/>
            <person name="Heuer A."/>
            <person name="Rast P."/>
            <person name="Oberbeckmann S."/>
            <person name="Bunk B."/>
            <person name="Jeske O."/>
            <person name="Meyerdierks A."/>
            <person name="Storesund J.E."/>
            <person name="Kallscheuer N."/>
            <person name="Luecker S."/>
            <person name="Lage O.M."/>
            <person name="Pohl T."/>
            <person name="Merkel B.J."/>
            <person name="Hornburger P."/>
            <person name="Mueller R.-W."/>
            <person name="Bruemmer F."/>
            <person name="Labrenz M."/>
            <person name="Spormann A.M."/>
            <person name="Op Den Camp H."/>
            <person name="Overmann J."/>
            <person name="Amann R."/>
            <person name="Jetten M.S.M."/>
            <person name="Mascher T."/>
            <person name="Medema M.H."/>
            <person name="Devos D.P."/>
            <person name="Kaster A.-K."/>
            <person name="Ovreas L."/>
            <person name="Rohde M."/>
            <person name="Galperin M.Y."/>
            <person name="Jogler C."/>
        </authorList>
    </citation>
    <scope>NUCLEOTIDE SEQUENCE [LARGE SCALE GENOMIC DNA]</scope>
    <source>
        <strain evidence="6 7">CA13</strain>
    </source>
</reference>
<keyword evidence="7" id="KW-1185">Reference proteome</keyword>
<dbReference type="PRINTS" id="PR01010">
    <property type="entry name" value="FLGPRINGFLGI"/>
</dbReference>
<dbReference type="PANTHER" id="PTHR30381">
    <property type="entry name" value="FLAGELLAR P-RING PERIPLASMIC PROTEIN FLGI"/>
    <property type="match status" value="1"/>
</dbReference>
<evidence type="ECO:0000256" key="5">
    <source>
        <dbReference type="SAM" id="SignalP"/>
    </source>
</evidence>
<protein>
    <submittedName>
        <fullName evidence="6">Flagellar P-ring protein</fullName>
    </submittedName>
</protein>
<dbReference type="InterPro" id="IPR001782">
    <property type="entry name" value="Flag_FlgI"/>
</dbReference>
<sequence precursor="true">MISPMKFHRFDCQHPVVVVVMVVASLVASAPADAASLKLGDMCRLKGQEINTLQGLGLVVGLRGTGDNDAAPTARALSRMMQLMGGPMAVDSLGQLDIEDVAEAKNVAMVFVTAKIPAVGAQNGDLMDVTVNAINAKSLEGGYLMMTPLLGPRADNPTVYAIAQGSIRLSVDGAATSATIQGGAKMEATVPAAFHDDGIITLVLDGDFASFDNTQRIEDEINSLSALTLGDSGRFSGGGFSGSDRPRAQAIDQLHVQVEIPSLYRDSPIKFISLLLNLPIQLASHSSRVVINEREGIVVIGKDVEIAPVLVTHRSLRIEAGGVAGLVGVNDKANENDTAKLKNLADALNALDVPTSDLIAIIKTLKRKGDLYGEVVFQ</sequence>
<dbReference type="GO" id="GO:0071973">
    <property type="term" value="P:bacterial-type flagellum-dependent cell motility"/>
    <property type="evidence" value="ECO:0007669"/>
    <property type="project" value="InterPro"/>
</dbReference>
<organism evidence="6 7">
    <name type="scientific">Novipirellula herctigrandis</name>
    <dbReference type="NCBI Taxonomy" id="2527986"/>
    <lineage>
        <taxon>Bacteria</taxon>
        <taxon>Pseudomonadati</taxon>
        <taxon>Planctomycetota</taxon>
        <taxon>Planctomycetia</taxon>
        <taxon>Pirellulales</taxon>
        <taxon>Pirellulaceae</taxon>
        <taxon>Novipirellula</taxon>
    </lineage>
</organism>
<dbReference type="GO" id="GO:0030288">
    <property type="term" value="C:outer membrane-bounded periplasmic space"/>
    <property type="evidence" value="ECO:0007669"/>
    <property type="project" value="InterPro"/>
</dbReference>
<comment type="subcellular location">
    <subcellularLocation>
        <location evidence="2">Bacterial flagellum basal body</location>
    </subcellularLocation>
</comment>
<dbReference type="GO" id="GO:0005198">
    <property type="term" value="F:structural molecule activity"/>
    <property type="evidence" value="ECO:0007669"/>
    <property type="project" value="InterPro"/>
</dbReference>
<dbReference type="EMBL" id="SJPJ01000001">
    <property type="protein sequence ID" value="TWT82623.1"/>
    <property type="molecule type" value="Genomic_DNA"/>
</dbReference>
<dbReference type="Proteomes" id="UP000315010">
    <property type="component" value="Unassembled WGS sequence"/>
</dbReference>